<feature type="transmembrane region" description="Helical" evidence="1">
    <location>
        <begin position="55"/>
        <end position="72"/>
    </location>
</feature>
<evidence type="ECO:0000259" key="2">
    <source>
        <dbReference type="Pfam" id="PF04892"/>
    </source>
</evidence>
<keyword evidence="1" id="KW-0472">Membrane</keyword>
<dbReference type="STRING" id="1341181.FLJC2902T_09310"/>
<evidence type="ECO:0000313" key="3">
    <source>
        <dbReference type="EMBL" id="ESU29524.1"/>
    </source>
</evidence>
<dbReference type="InterPro" id="IPR006976">
    <property type="entry name" value="VanZ-like"/>
</dbReference>
<keyword evidence="1" id="KW-0812">Transmembrane</keyword>
<keyword evidence="4" id="KW-1185">Reference proteome</keyword>
<protein>
    <recommendedName>
        <fullName evidence="2">VanZ-like domain-containing protein</fullName>
    </recommendedName>
</protein>
<dbReference type="PANTHER" id="PTHR28008:SF1">
    <property type="entry name" value="DOMAIN PROTEIN, PUTATIVE (AFU_ORTHOLOGUE AFUA_3G10980)-RELATED"/>
    <property type="match status" value="1"/>
</dbReference>
<feature type="domain" description="VanZ-like" evidence="2">
    <location>
        <begin position="24"/>
        <end position="103"/>
    </location>
</feature>
<feature type="transmembrane region" description="Helical" evidence="1">
    <location>
        <begin position="26"/>
        <end position="43"/>
    </location>
</feature>
<name>V6SST9_9FLAO</name>
<dbReference type="eggNOG" id="COG5652">
    <property type="taxonomic scope" value="Bacteria"/>
</dbReference>
<feature type="transmembrane region" description="Helical" evidence="1">
    <location>
        <begin position="84"/>
        <end position="105"/>
    </location>
</feature>
<evidence type="ECO:0000256" key="1">
    <source>
        <dbReference type="SAM" id="Phobius"/>
    </source>
</evidence>
<gene>
    <name evidence="3" type="ORF">FLJC2902T_09310</name>
</gene>
<dbReference type="Proteomes" id="UP000018004">
    <property type="component" value="Unassembled WGS sequence"/>
</dbReference>
<evidence type="ECO:0000313" key="4">
    <source>
        <dbReference type="Proteomes" id="UP000018004"/>
    </source>
</evidence>
<sequence length="115" mass="12803">MAIAVACLVSVNEVPKVTVFGKDKTIHFFFYFVFTLLWFLFLTKELPKWSFGQKAFFILGSSFLYGGIIEIGQELFTASRKADVYDVIANVSGSLVGILVLLFMTKSAKNSASKK</sequence>
<dbReference type="AlphaFoldDB" id="V6SST9"/>
<dbReference type="NCBIfam" id="NF037970">
    <property type="entry name" value="vanZ_1"/>
    <property type="match status" value="1"/>
</dbReference>
<proteinExistence type="predicted"/>
<keyword evidence="1" id="KW-1133">Transmembrane helix</keyword>
<reference evidence="3 4" key="1">
    <citation type="submission" date="2013-08" db="EMBL/GenBank/DDBJ databases">
        <title>Flavobacterium limnosediminis JC2902 genome sequencing.</title>
        <authorList>
            <person name="Lee K."/>
            <person name="Yi H."/>
            <person name="Park S."/>
            <person name="Chun J."/>
        </authorList>
    </citation>
    <scope>NUCLEOTIDE SEQUENCE [LARGE SCALE GENOMIC DNA]</scope>
    <source>
        <strain evidence="3 4">JC2902</strain>
    </source>
</reference>
<dbReference type="PANTHER" id="PTHR28008">
    <property type="entry name" value="DOMAIN PROTEIN, PUTATIVE (AFU_ORTHOLOGUE AFUA_3G10980)-RELATED"/>
    <property type="match status" value="1"/>
</dbReference>
<dbReference type="PATRIC" id="fig|1341181.4.peg.923"/>
<comment type="caution">
    <text evidence="3">The sequence shown here is derived from an EMBL/GenBank/DDBJ whole genome shotgun (WGS) entry which is preliminary data.</text>
</comment>
<accession>V6SST9</accession>
<organism evidence="3 4">
    <name type="scientific">Flavobacterium limnosediminis JC2902</name>
    <dbReference type="NCBI Taxonomy" id="1341181"/>
    <lineage>
        <taxon>Bacteria</taxon>
        <taxon>Pseudomonadati</taxon>
        <taxon>Bacteroidota</taxon>
        <taxon>Flavobacteriia</taxon>
        <taxon>Flavobacteriales</taxon>
        <taxon>Flavobacteriaceae</taxon>
        <taxon>Flavobacterium</taxon>
    </lineage>
</organism>
<dbReference type="Pfam" id="PF04892">
    <property type="entry name" value="VanZ"/>
    <property type="match status" value="1"/>
</dbReference>
<dbReference type="EMBL" id="AVGG01000002">
    <property type="protein sequence ID" value="ESU29524.1"/>
    <property type="molecule type" value="Genomic_DNA"/>
</dbReference>